<protein>
    <recommendedName>
        <fullName evidence="4">Carrier domain-containing protein</fullName>
    </recommendedName>
</protein>
<dbReference type="Gene3D" id="1.10.1200.10">
    <property type="entry name" value="ACP-like"/>
    <property type="match status" value="1"/>
</dbReference>
<dbReference type="GO" id="GO:0031177">
    <property type="term" value="F:phosphopantetheine binding"/>
    <property type="evidence" value="ECO:0007669"/>
    <property type="project" value="InterPro"/>
</dbReference>
<dbReference type="GO" id="GO:0008610">
    <property type="term" value="P:lipid biosynthetic process"/>
    <property type="evidence" value="ECO:0007669"/>
    <property type="project" value="UniProtKB-ARBA"/>
</dbReference>
<organism evidence="5 6">
    <name type="scientific">Dactylosporangium matsuzakiense</name>
    <dbReference type="NCBI Taxonomy" id="53360"/>
    <lineage>
        <taxon>Bacteria</taxon>
        <taxon>Bacillati</taxon>
        <taxon>Actinomycetota</taxon>
        <taxon>Actinomycetes</taxon>
        <taxon>Micromonosporales</taxon>
        <taxon>Micromonosporaceae</taxon>
        <taxon>Dactylosporangium</taxon>
    </lineage>
</organism>
<dbReference type="EMBL" id="BSFP01000049">
    <property type="protein sequence ID" value="GLL04751.1"/>
    <property type="molecule type" value="Genomic_DNA"/>
</dbReference>
<gene>
    <name evidence="5" type="ORF">GCM10017581_064980</name>
</gene>
<keyword evidence="3" id="KW-0597">Phosphoprotein</keyword>
<dbReference type="SMART" id="SM00823">
    <property type="entry name" value="PKS_PP"/>
    <property type="match status" value="1"/>
</dbReference>
<dbReference type="PROSITE" id="PS50075">
    <property type="entry name" value="CARRIER"/>
    <property type="match status" value="1"/>
</dbReference>
<evidence type="ECO:0000256" key="2">
    <source>
        <dbReference type="ARBA" id="ARBA00022450"/>
    </source>
</evidence>
<evidence type="ECO:0000259" key="4">
    <source>
        <dbReference type="PROSITE" id="PS50075"/>
    </source>
</evidence>
<dbReference type="GO" id="GO:0043041">
    <property type="term" value="P:amino acid activation for nonribosomal peptide biosynthetic process"/>
    <property type="evidence" value="ECO:0007669"/>
    <property type="project" value="TreeGrafter"/>
</dbReference>
<evidence type="ECO:0000256" key="3">
    <source>
        <dbReference type="ARBA" id="ARBA00022553"/>
    </source>
</evidence>
<evidence type="ECO:0000313" key="5">
    <source>
        <dbReference type="EMBL" id="GLL04751.1"/>
    </source>
</evidence>
<dbReference type="Pfam" id="PF00668">
    <property type="entry name" value="Condensation"/>
    <property type="match status" value="1"/>
</dbReference>
<dbReference type="GO" id="GO:0003824">
    <property type="term" value="F:catalytic activity"/>
    <property type="evidence" value="ECO:0007669"/>
    <property type="project" value="InterPro"/>
</dbReference>
<dbReference type="InterPro" id="IPR020806">
    <property type="entry name" value="PKS_PP-bd"/>
</dbReference>
<dbReference type="InterPro" id="IPR001242">
    <property type="entry name" value="Condensation_dom"/>
</dbReference>
<dbReference type="Proteomes" id="UP001143480">
    <property type="component" value="Unassembled WGS sequence"/>
</dbReference>
<proteinExistence type="predicted"/>
<comment type="caution">
    <text evidence="5">The sequence shown here is derived from an EMBL/GenBank/DDBJ whole genome shotgun (WGS) entry which is preliminary data.</text>
</comment>
<keyword evidence="2" id="KW-0596">Phosphopantetheine</keyword>
<dbReference type="PANTHER" id="PTHR45527:SF1">
    <property type="entry name" value="FATTY ACID SYNTHASE"/>
    <property type="match status" value="1"/>
</dbReference>
<dbReference type="InterPro" id="IPR009081">
    <property type="entry name" value="PP-bd_ACP"/>
</dbReference>
<dbReference type="InterPro" id="IPR036736">
    <property type="entry name" value="ACP-like_sf"/>
</dbReference>
<dbReference type="Gene3D" id="3.30.559.10">
    <property type="entry name" value="Chloramphenicol acetyltransferase-like domain"/>
    <property type="match status" value="1"/>
</dbReference>
<dbReference type="GO" id="GO:0005737">
    <property type="term" value="C:cytoplasm"/>
    <property type="evidence" value="ECO:0007669"/>
    <property type="project" value="TreeGrafter"/>
</dbReference>
<dbReference type="Pfam" id="PF00550">
    <property type="entry name" value="PP-binding"/>
    <property type="match status" value="1"/>
</dbReference>
<evidence type="ECO:0000313" key="6">
    <source>
        <dbReference type="Proteomes" id="UP001143480"/>
    </source>
</evidence>
<comment type="cofactor">
    <cofactor evidence="1">
        <name>pantetheine 4'-phosphate</name>
        <dbReference type="ChEBI" id="CHEBI:47942"/>
    </cofactor>
</comment>
<dbReference type="Pfam" id="PF00975">
    <property type="entry name" value="Thioesterase"/>
    <property type="match status" value="1"/>
</dbReference>
<dbReference type="InterPro" id="IPR029058">
    <property type="entry name" value="AB_hydrolase_fold"/>
</dbReference>
<dbReference type="SUPFAM" id="SSF47336">
    <property type="entry name" value="ACP-like"/>
    <property type="match status" value="1"/>
</dbReference>
<name>A0A9W6NQ01_9ACTN</name>
<dbReference type="AlphaFoldDB" id="A0A9W6NQ01"/>
<dbReference type="RefSeq" id="WP_261960330.1">
    <property type="nucleotide sequence ID" value="NZ_BAAAXA010000001.1"/>
</dbReference>
<dbReference type="InterPro" id="IPR023213">
    <property type="entry name" value="CAT-like_dom_sf"/>
</dbReference>
<sequence>MTTEPFTVPATPMQEALWWVHQRARNKSVYNITWRLGCAAPLDADALRTAWQQLVNRHEALRTRVARHNDVVTLTVVPQATARVQLVTLDDPGSVPVGVLLRLIAEELQERTTALDDAPLARLTMVRVGDEHELVLTVHHVVADGWAIQLLVADLSVAYAAALRGEAPPWPAEPPVPFSVYAREVAQARDDGRWQDSLQHWRKVLEGATATTVVADRQRYASTGAAGAMLRYAFSGEAADGIAALAKSMFATPFAVVLAGVQIVLARACAPHADADISVGVVAANRNGPRDQQLVGYLANLCVARATVSPGDTIGDVVGRARDAGWEMLVHQAVPYPVVFAALSDDTQTMLRESVPLLLNYLGPIGSGLSIGDVAMTVHPTPNRAARADIGLGLLDDDGTLLMEIEYNTGRYDEQTVLRLLHDLDAVFAAGGADPDRLVGSLPVQTRATAGYLDHRQAAPGTEELPASAAMTQVARAWTQVLGAPPRGPDEDFFAAGGRSLKVLELAAAVEAEAGTPLDVVTWLAEPSPRRAVAQLESGTAESTPANSTVVLLRPGTGPHLHLVHGAGGAVQDYRDLLAALPVDWRVTLSQEREPHESVPAMAARYRTDLDATGARPDVLGGWSMGGQIAFAMATGYGAEPPALLLLDSTPPVGYEIPADIDRLRLDAFITGVLRAVELTGPAPSTGDDEPDADLALRALAAYLSAAGQPVPTAVLLERWATYHRHAVAVASFVTTDQVDAPALVVGAGLLDVQLDEWAQRLRRPPDILRVAADHHGVLRAPFTGQVAEALQRLTAATR</sequence>
<evidence type="ECO:0000256" key="1">
    <source>
        <dbReference type="ARBA" id="ARBA00001957"/>
    </source>
</evidence>
<reference evidence="5" key="2">
    <citation type="submission" date="2023-01" db="EMBL/GenBank/DDBJ databases">
        <authorList>
            <person name="Sun Q."/>
            <person name="Evtushenko L."/>
        </authorList>
    </citation>
    <scope>NUCLEOTIDE SEQUENCE</scope>
    <source>
        <strain evidence="5">VKM Ac-1321</strain>
    </source>
</reference>
<dbReference type="PANTHER" id="PTHR45527">
    <property type="entry name" value="NONRIBOSOMAL PEPTIDE SYNTHETASE"/>
    <property type="match status" value="1"/>
</dbReference>
<dbReference type="SUPFAM" id="SSF52777">
    <property type="entry name" value="CoA-dependent acyltransferases"/>
    <property type="match status" value="2"/>
</dbReference>
<dbReference type="Gene3D" id="3.40.50.1820">
    <property type="entry name" value="alpha/beta hydrolase"/>
    <property type="match status" value="1"/>
</dbReference>
<dbReference type="InterPro" id="IPR001031">
    <property type="entry name" value="Thioesterase"/>
</dbReference>
<dbReference type="Gene3D" id="3.30.559.30">
    <property type="entry name" value="Nonribosomal peptide synthetase, condensation domain"/>
    <property type="match status" value="1"/>
</dbReference>
<dbReference type="GO" id="GO:0044550">
    <property type="term" value="P:secondary metabolite biosynthetic process"/>
    <property type="evidence" value="ECO:0007669"/>
    <property type="project" value="TreeGrafter"/>
</dbReference>
<feature type="domain" description="Carrier" evidence="4">
    <location>
        <begin position="465"/>
        <end position="540"/>
    </location>
</feature>
<reference evidence="5" key="1">
    <citation type="journal article" date="2014" name="Int. J. Syst. Evol. Microbiol.">
        <title>Complete genome sequence of Corynebacterium casei LMG S-19264T (=DSM 44701T), isolated from a smear-ripened cheese.</title>
        <authorList>
            <consortium name="US DOE Joint Genome Institute (JGI-PGF)"/>
            <person name="Walter F."/>
            <person name="Albersmeier A."/>
            <person name="Kalinowski J."/>
            <person name="Ruckert C."/>
        </authorList>
    </citation>
    <scope>NUCLEOTIDE SEQUENCE</scope>
    <source>
        <strain evidence="5">VKM Ac-1321</strain>
    </source>
</reference>
<keyword evidence="6" id="KW-1185">Reference proteome</keyword>
<accession>A0A9W6NQ01</accession>
<dbReference type="SUPFAM" id="SSF53474">
    <property type="entry name" value="alpha/beta-Hydrolases"/>
    <property type="match status" value="1"/>
</dbReference>